<dbReference type="AlphaFoldDB" id="A0A0B8NPV0"/>
<feature type="transmembrane region" description="Helical" evidence="1">
    <location>
        <begin position="84"/>
        <end position="107"/>
    </location>
</feature>
<evidence type="ECO:0000313" key="4">
    <source>
        <dbReference type="Proteomes" id="UP000031671"/>
    </source>
</evidence>
<accession>A0A0B8NPV0</accession>
<keyword evidence="1" id="KW-0472">Membrane</keyword>
<dbReference type="Proteomes" id="UP000031671">
    <property type="component" value="Unassembled WGS sequence"/>
</dbReference>
<sequence>MDAKFFPTAIAVIQIIICAALLIQHKIKKAQSEKEQQIISKIAVFGISFLIGYAFLITVVGYLYASFVAFSLYLICFKVKKPLYYAVAWSFVYGVYYLFGEVFYIALPEGMFY</sequence>
<feature type="transmembrane region" description="Helical" evidence="1">
    <location>
        <begin position="6"/>
        <end position="23"/>
    </location>
</feature>
<feature type="domain" description="DUF1468" evidence="2">
    <location>
        <begin position="1"/>
        <end position="108"/>
    </location>
</feature>
<comment type="caution">
    <text evidence="3">The sequence shown here is derived from an EMBL/GenBank/DDBJ whole genome shotgun (WGS) entry which is preliminary data.</text>
</comment>
<name>A0A0B8NPV0_9VIBR</name>
<reference evidence="3 4" key="1">
    <citation type="submission" date="2015-01" db="EMBL/GenBank/DDBJ databases">
        <title>Vibrio sp. C1 JCM 19231 whole genome shotgun sequence.</title>
        <authorList>
            <person name="Sawabe T."/>
            <person name="Meirelles P."/>
            <person name="Feng G."/>
            <person name="Sayaka M."/>
            <person name="Hattori M."/>
            <person name="Ohkuma M."/>
        </authorList>
    </citation>
    <scope>NUCLEOTIDE SEQUENCE [LARGE SCALE GENOMIC DNA]</scope>
    <source>
        <strain evidence="4">JCM 19231</strain>
    </source>
</reference>
<organism evidence="3 4">
    <name type="scientific">Vibrio ishigakensis</name>
    <dbReference type="NCBI Taxonomy" id="1481914"/>
    <lineage>
        <taxon>Bacteria</taxon>
        <taxon>Pseudomonadati</taxon>
        <taxon>Pseudomonadota</taxon>
        <taxon>Gammaproteobacteria</taxon>
        <taxon>Vibrionales</taxon>
        <taxon>Vibrionaceae</taxon>
        <taxon>Vibrio</taxon>
    </lineage>
</organism>
<gene>
    <name evidence="3" type="ORF">JCM19231_4974</name>
</gene>
<dbReference type="InterPro" id="IPR009936">
    <property type="entry name" value="DUF1468"/>
</dbReference>
<feature type="transmembrane region" description="Helical" evidence="1">
    <location>
        <begin position="43"/>
        <end position="64"/>
    </location>
</feature>
<reference evidence="3 4" key="2">
    <citation type="submission" date="2015-01" db="EMBL/GenBank/DDBJ databases">
        <authorList>
            <consortium name="NBRP consortium"/>
            <person name="Sawabe T."/>
            <person name="Meirelles P."/>
            <person name="Feng G."/>
            <person name="Sayaka M."/>
            <person name="Hattori M."/>
            <person name="Ohkuma M."/>
        </authorList>
    </citation>
    <scope>NUCLEOTIDE SEQUENCE [LARGE SCALE GENOMIC DNA]</scope>
    <source>
        <strain evidence="4">JCM 19231</strain>
    </source>
</reference>
<dbReference type="Pfam" id="PF07331">
    <property type="entry name" value="TctB"/>
    <property type="match status" value="1"/>
</dbReference>
<protein>
    <recommendedName>
        <fullName evidence="2">DUF1468 domain-containing protein</fullName>
    </recommendedName>
</protein>
<evidence type="ECO:0000256" key="1">
    <source>
        <dbReference type="SAM" id="Phobius"/>
    </source>
</evidence>
<evidence type="ECO:0000259" key="2">
    <source>
        <dbReference type="Pfam" id="PF07331"/>
    </source>
</evidence>
<keyword evidence="1" id="KW-0812">Transmembrane</keyword>
<keyword evidence="1" id="KW-1133">Transmembrane helix</keyword>
<dbReference type="EMBL" id="BBRZ01000021">
    <property type="protein sequence ID" value="GAM55986.1"/>
    <property type="molecule type" value="Genomic_DNA"/>
</dbReference>
<keyword evidence="4" id="KW-1185">Reference proteome</keyword>
<evidence type="ECO:0000313" key="3">
    <source>
        <dbReference type="EMBL" id="GAM55986.1"/>
    </source>
</evidence>
<proteinExistence type="predicted"/>